<dbReference type="Proteomes" id="UP000095767">
    <property type="component" value="Unassembled WGS sequence"/>
</dbReference>
<dbReference type="OrthoDB" id="780888at2759"/>
<keyword evidence="3" id="KW-1185">Reference proteome</keyword>
<sequence length="95" mass="10798">MCGGVPVISWPFFADQQTNCRYQCNEWGVGMDIDSNVRRDAVASLIAELMEGEQGEEMRRKAREWRDKAVEAVKPGGTSHRNFDDLVRDVLLPKN</sequence>
<gene>
    <name evidence="2" type="ORF">BAE44_0020926</name>
</gene>
<dbReference type="GO" id="GO:0080043">
    <property type="term" value="F:quercetin 3-O-glucosyltransferase activity"/>
    <property type="evidence" value="ECO:0007669"/>
    <property type="project" value="TreeGrafter"/>
</dbReference>
<comment type="similarity">
    <text evidence="1">Belongs to the UDP-glycosyltransferase family.</text>
</comment>
<dbReference type="PANTHER" id="PTHR11926">
    <property type="entry name" value="GLUCOSYL/GLUCURONOSYL TRANSFERASES"/>
    <property type="match status" value="1"/>
</dbReference>
<dbReference type="PANTHER" id="PTHR11926:SF774">
    <property type="entry name" value="UDP-GLYCOSYLTRANSFERASE 85A1-RELATED"/>
    <property type="match status" value="1"/>
</dbReference>
<comment type="caution">
    <text evidence="2">The sequence shown here is derived from an EMBL/GenBank/DDBJ whole genome shotgun (WGS) entry which is preliminary data.</text>
</comment>
<accession>A0A1E5UZ40</accession>
<name>A0A1E5UZ40_9POAL</name>
<organism evidence="2 3">
    <name type="scientific">Dichanthelium oligosanthes</name>
    <dbReference type="NCBI Taxonomy" id="888268"/>
    <lineage>
        <taxon>Eukaryota</taxon>
        <taxon>Viridiplantae</taxon>
        <taxon>Streptophyta</taxon>
        <taxon>Embryophyta</taxon>
        <taxon>Tracheophyta</taxon>
        <taxon>Spermatophyta</taxon>
        <taxon>Magnoliopsida</taxon>
        <taxon>Liliopsida</taxon>
        <taxon>Poales</taxon>
        <taxon>Poaceae</taxon>
        <taxon>PACMAD clade</taxon>
        <taxon>Panicoideae</taxon>
        <taxon>Panicodae</taxon>
        <taxon>Paniceae</taxon>
        <taxon>Dichantheliinae</taxon>
        <taxon>Dichanthelium</taxon>
    </lineage>
</organism>
<evidence type="ECO:0000313" key="3">
    <source>
        <dbReference type="Proteomes" id="UP000095767"/>
    </source>
</evidence>
<dbReference type="EMBL" id="LWDX02057914">
    <property type="protein sequence ID" value="OEL18054.1"/>
    <property type="molecule type" value="Genomic_DNA"/>
</dbReference>
<evidence type="ECO:0000256" key="1">
    <source>
        <dbReference type="ARBA" id="ARBA00009995"/>
    </source>
</evidence>
<evidence type="ECO:0000313" key="2">
    <source>
        <dbReference type="EMBL" id="OEL18054.1"/>
    </source>
</evidence>
<dbReference type="Gene3D" id="3.40.50.2000">
    <property type="entry name" value="Glycogen Phosphorylase B"/>
    <property type="match status" value="2"/>
</dbReference>
<dbReference type="STRING" id="888268.A0A1E5UZ40"/>
<protein>
    <submittedName>
        <fullName evidence="2">UDP-glycosyltransferase 85A8</fullName>
    </submittedName>
</protein>
<reference evidence="2 3" key="1">
    <citation type="submission" date="2016-09" db="EMBL/GenBank/DDBJ databases">
        <title>The draft genome of Dichanthelium oligosanthes: A C3 panicoid grass species.</title>
        <authorList>
            <person name="Studer A.J."/>
            <person name="Schnable J.C."/>
            <person name="Brutnell T.P."/>
        </authorList>
    </citation>
    <scope>NUCLEOTIDE SEQUENCE [LARGE SCALE GENOMIC DNA]</scope>
    <source>
        <strain evidence="3">cv. Kellogg 1175</strain>
        <tissue evidence="2">Leaf</tissue>
    </source>
</reference>
<keyword evidence="2" id="KW-0808">Transferase</keyword>
<dbReference type="AlphaFoldDB" id="A0A1E5UZ40"/>
<dbReference type="SUPFAM" id="SSF53756">
    <property type="entry name" value="UDP-Glycosyltransferase/glycogen phosphorylase"/>
    <property type="match status" value="1"/>
</dbReference>
<proteinExistence type="inferred from homology"/>
<dbReference type="GO" id="GO:0080044">
    <property type="term" value="F:quercetin 7-O-glucosyltransferase activity"/>
    <property type="evidence" value="ECO:0007669"/>
    <property type="project" value="TreeGrafter"/>
</dbReference>